<evidence type="ECO:0000313" key="1">
    <source>
        <dbReference type="EMBL" id="VAW95314.1"/>
    </source>
</evidence>
<dbReference type="Pfam" id="PF13759">
    <property type="entry name" value="2OG-FeII_Oxy_5"/>
    <property type="match status" value="1"/>
</dbReference>
<gene>
    <name evidence="1" type="ORF">MNBD_GAMMA22-33</name>
</gene>
<sequence length="175" mass="19866">MINSKLKLEKITNTIFRYYVAQSTSLNSVINEKFLNYVNEENTRKSHFFEGRHENIYISSELISEIKTVLNFGKLCVEEITGETPSQSGLWFNYMQPGHVTLAHSHDEADEIYSAVYYVRVPKNSGDLIITEDNKDITIHPKEGTLVLFPPSLVHHVTVNNSKSARLSVGINIGH</sequence>
<dbReference type="AlphaFoldDB" id="A0A3B1AN25"/>
<accession>A0A3B1AN25</accession>
<dbReference type="SUPFAM" id="SSF51182">
    <property type="entry name" value="RmlC-like cupins"/>
    <property type="match status" value="1"/>
</dbReference>
<protein>
    <recommendedName>
        <fullName evidence="2">Fe2OG dioxygenase domain-containing protein</fullName>
    </recommendedName>
</protein>
<evidence type="ECO:0008006" key="2">
    <source>
        <dbReference type="Google" id="ProtNLM"/>
    </source>
</evidence>
<dbReference type="InterPro" id="IPR012668">
    <property type="entry name" value="CHP02466"/>
</dbReference>
<dbReference type="EMBL" id="UOFS01000022">
    <property type="protein sequence ID" value="VAW95314.1"/>
    <property type="molecule type" value="Genomic_DNA"/>
</dbReference>
<dbReference type="InterPro" id="IPR011051">
    <property type="entry name" value="RmlC_Cupin_sf"/>
</dbReference>
<name>A0A3B1AN25_9ZZZZ</name>
<organism evidence="1">
    <name type="scientific">hydrothermal vent metagenome</name>
    <dbReference type="NCBI Taxonomy" id="652676"/>
    <lineage>
        <taxon>unclassified sequences</taxon>
        <taxon>metagenomes</taxon>
        <taxon>ecological metagenomes</taxon>
    </lineage>
</organism>
<reference evidence="1" key="1">
    <citation type="submission" date="2018-06" db="EMBL/GenBank/DDBJ databases">
        <authorList>
            <person name="Zhirakovskaya E."/>
        </authorList>
    </citation>
    <scope>NUCLEOTIDE SEQUENCE</scope>
</reference>
<proteinExistence type="predicted"/>
<dbReference type="Gene3D" id="2.60.120.620">
    <property type="entry name" value="q2cbj1_9rhob like domain"/>
    <property type="match status" value="1"/>
</dbReference>